<proteinExistence type="predicted"/>
<dbReference type="Proteomes" id="UP000245765">
    <property type="component" value="Unassembled WGS sequence"/>
</dbReference>
<dbReference type="Gene3D" id="2.60.120.380">
    <property type="match status" value="1"/>
</dbReference>
<feature type="signal peptide" evidence="1">
    <location>
        <begin position="1"/>
        <end position="22"/>
    </location>
</feature>
<comment type="caution">
    <text evidence="2">The sequence shown here is derived from an EMBL/GenBank/DDBJ whole genome shotgun (WGS) entry which is preliminary data.</text>
</comment>
<evidence type="ECO:0000313" key="3">
    <source>
        <dbReference type="Proteomes" id="UP000245765"/>
    </source>
</evidence>
<dbReference type="AlphaFoldDB" id="A0A317FBC9"/>
<gene>
    <name evidence="2" type="ORF">DFH01_16920</name>
</gene>
<keyword evidence="3" id="KW-1185">Reference proteome</keyword>
<reference evidence="3" key="1">
    <citation type="submission" date="2018-05" db="EMBL/GenBank/DDBJ databases">
        <authorList>
            <person name="Du Z."/>
            <person name="Wang X."/>
        </authorList>
    </citation>
    <scope>NUCLEOTIDE SEQUENCE [LARGE SCALE GENOMIC DNA]</scope>
    <source>
        <strain evidence="3">CQN31</strain>
    </source>
</reference>
<sequence>MRIGRIVFMALALLALAPATQAAEVRTVQVHFVHGTSGATLSGHVAGQEAVHYLLGLRAGQMLRVQLQGGDAVSFNVFEPGHVPGRDGALYIAEQGGPQMEVRTSHDGTYLIQVFLNRAAARRGERANYRIDVSATGGAAAAPARANDARVAGTNFHATGQIPCAREQGQPMASCAFGVERTRGRGNGQVTITWPGGGTRVIYFEDGTPMRYDESQADGGARMTVGRQGDTFHIRIGHQRFEIPEAVITGG</sequence>
<feature type="chain" id="PRO_5016412335" evidence="1">
    <location>
        <begin position="23"/>
        <end position="251"/>
    </location>
</feature>
<keyword evidence="1" id="KW-0732">Signal</keyword>
<dbReference type="OrthoDB" id="7366535at2"/>
<evidence type="ECO:0000313" key="2">
    <source>
        <dbReference type="EMBL" id="PWS35317.1"/>
    </source>
</evidence>
<accession>A0A317FBC9</accession>
<dbReference type="EMBL" id="QGNA01000004">
    <property type="protein sequence ID" value="PWS35317.1"/>
    <property type="molecule type" value="Genomic_DNA"/>
</dbReference>
<organism evidence="2 3">
    <name type="scientific">Falsiroseomonas bella</name>
    <dbReference type="NCBI Taxonomy" id="2184016"/>
    <lineage>
        <taxon>Bacteria</taxon>
        <taxon>Pseudomonadati</taxon>
        <taxon>Pseudomonadota</taxon>
        <taxon>Alphaproteobacteria</taxon>
        <taxon>Acetobacterales</taxon>
        <taxon>Roseomonadaceae</taxon>
        <taxon>Falsiroseomonas</taxon>
    </lineage>
</organism>
<protein>
    <submittedName>
        <fullName evidence="2">Uncharacterized protein</fullName>
    </submittedName>
</protein>
<evidence type="ECO:0000256" key="1">
    <source>
        <dbReference type="SAM" id="SignalP"/>
    </source>
</evidence>
<dbReference type="RefSeq" id="WP_109871684.1">
    <property type="nucleotide sequence ID" value="NZ_QGNA01000004.1"/>
</dbReference>
<name>A0A317FBC9_9PROT</name>